<dbReference type="InterPro" id="IPR011701">
    <property type="entry name" value="MFS"/>
</dbReference>
<evidence type="ECO:0000256" key="1">
    <source>
        <dbReference type="ARBA" id="ARBA00004651"/>
    </source>
</evidence>
<reference evidence="9 10" key="1">
    <citation type="submission" date="2022-06" db="EMBL/GenBank/DDBJ databases">
        <title>Mycolicibacterium sp. CAU 1645 isolated from seawater.</title>
        <authorList>
            <person name="Kim W."/>
        </authorList>
    </citation>
    <scope>NUCLEOTIDE SEQUENCE [LARGE SCALE GENOMIC DNA]</scope>
    <source>
        <strain evidence="9 10">CAU 1645</strain>
    </source>
</reference>
<dbReference type="InterPro" id="IPR036259">
    <property type="entry name" value="MFS_trans_sf"/>
</dbReference>
<keyword evidence="6 7" id="KW-0472">Membrane</keyword>
<accession>A0ABT1LWE5</accession>
<dbReference type="SUPFAM" id="SSF103473">
    <property type="entry name" value="MFS general substrate transporter"/>
    <property type="match status" value="1"/>
</dbReference>
<feature type="transmembrane region" description="Helical" evidence="7">
    <location>
        <begin position="145"/>
        <end position="164"/>
    </location>
</feature>
<feature type="transmembrane region" description="Helical" evidence="7">
    <location>
        <begin position="319"/>
        <end position="339"/>
    </location>
</feature>
<evidence type="ECO:0000259" key="8">
    <source>
        <dbReference type="PROSITE" id="PS50850"/>
    </source>
</evidence>
<dbReference type="Proteomes" id="UP001651690">
    <property type="component" value="Unassembled WGS sequence"/>
</dbReference>
<feature type="transmembrane region" description="Helical" evidence="7">
    <location>
        <begin position="20"/>
        <end position="43"/>
    </location>
</feature>
<feature type="transmembrane region" description="Helical" evidence="7">
    <location>
        <begin position="55"/>
        <end position="73"/>
    </location>
</feature>
<evidence type="ECO:0000256" key="6">
    <source>
        <dbReference type="ARBA" id="ARBA00023136"/>
    </source>
</evidence>
<name>A0ABT1LWE5_9MYCO</name>
<dbReference type="InterPro" id="IPR020846">
    <property type="entry name" value="MFS_dom"/>
</dbReference>
<dbReference type="PANTHER" id="PTHR23517:SF13">
    <property type="entry name" value="MAJOR FACILITATOR SUPERFAMILY MFS_1"/>
    <property type="match status" value="1"/>
</dbReference>
<dbReference type="PROSITE" id="PS50850">
    <property type="entry name" value="MFS"/>
    <property type="match status" value="1"/>
</dbReference>
<feature type="transmembrane region" description="Helical" evidence="7">
    <location>
        <begin position="251"/>
        <end position="273"/>
    </location>
</feature>
<evidence type="ECO:0000256" key="5">
    <source>
        <dbReference type="ARBA" id="ARBA00022989"/>
    </source>
</evidence>
<keyword evidence="2" id="KW-0813">Transport</keyword>
<keyword evidence="4 7" id="KW-0812">Transmembrane</keyword>
<comment type="subcellular location">
    <subcellularLocation>
        <location evidence="1">Cell membrane</location>
        <topology evidence="1">Multi-pass membrane protein</topology>
    </subcellularLocation>
</comment>
<evidence type="ECO:0000313" key="9">
    <source>
        <dbReference type="EMBL" id="MCP9270802.1"/>
    </source>
</evidence>
<dbReference type="Pfam" id="PF07690">
    <property type="entry name" value="MFS_1"/>
    <property type="match status" value="1"/>
</dbReference>
<proteinExistence type="predicted"/>
<dbReference type="Gene3D" id="1.20.1250.20">
    <property type="entry name" value="MFS general substrate transporter like domains"/>
    <property type="match status" value="1"/>
</dbReference>
<feature type="transmembrane region" description="Helical" evidence="7">
    <location>
        <begin position="185"/>
        <end position="210"/>
    </location>
</feature>
<keyword evidence="10" id="KW-1185">Reference proteome</keyword>
<evidence type="ECO:0000313" key="10">
    <source>
        <dbReference type="Proteomes" id="UP001651690"/>
    </source>
</evidence>
<evidence type="ECO:0000256" key="4">
    <source>
        <dbReference type="ARBA" id="ARBA00022692"/>
    </source>
</evidence>
<protein>
    <submittedName>
        <fullName evidence="9">MFS transporter</fullName>
    </submittedName>
</protein>
<keyword evidence="3" id="KW-1003">Cell membrane</keyword>
<feature type="transmembrane region" description="Helical" evidence="7">
    <location>
        <begin position="279"/>
        <end position="299"/>
    </location>
</feature>
<gene>
    <name evidence="9" type="ORF">NM203_01230</name>
</gene>
<feature type="domain" description="Major facilitator superfamily (MFS) profile" evidence="8">
    <location>
        <begin position="1"/>
        <end position="369"/>
    </location>
</feature>
<dbReference type="EMBL" id="JANDBD010000001">
    <property type="protein sequence ID" value="MCP9270802.1"/>
    <property type="molecule type" value="Genomic_DNA"/>
</dbReference>
<organism evidence="9 10">
    <name type="scientific">Mycolicibacterium arenosum</name>
    <dbReference type="NCBI Taxonomy" id="2952157"/>
    <lineage>
        <taxon>Bacteria</taxon>
        <taxon>Bacillati</taxon>
        <taxon>Actinomycetota</taxon>
        <taxon>Actinomycetes</taxon>
        <taxon>Mycobacteriales</taxon>
        <taxon>Mycobacteriaceae</taxon>
        <taxon>Mycolicibacterium</taxon>
    </lineage>
</organism>
<dbReference type="PANTHER" id="PTHR23517">
    <property type="entry name" value="RESISTANCE PROTEIN MDTM, PUTATIVE-RELATED-RELATED"/>
    <property type="match status" value="1"/>
</dbReference>
<feature type="transmembrane region" description="Helical" evidence="7">
    <location>
        <begin position="222"/>
        <end position="244"/>
    </location>
</feature>
<feature type="transmembrane region" description="Helical" evidence="7">
    <location>
        <begin position="114"/>
        <end position="139"/>
    </location>
</feature>
<dbReference type="InterPro" id="IPR050171">
    <property type="entry name" value="MFS_Transporters"/>
</dbReference>
<feature type="transmembrane region" description="Helical" evidence="7">
    <location>
        <begin position="345"/>
        <end position="365"/>
    </location>
</feature>
<keyword evidence="5 7" id="KW-1133">Transmembrane helix</keyword>
<comment type="caution">
    <text evidence="9">The sequence shown here is derived from an EMBL/GenBank/DDBJ whole genome shotgun (WGS) entry which is preliminary data.</text>
</comment>
<evidence type="ECO:0000256" key="7">
    <source>
        <dbReference type="SAM" id="Phobius"/>
    </source>
</evidence>
<evidence type="ECO:0000256" key="3">
    <source>
        <dbReference type="ARBA" id="ARBA00022475"/>
    </source>
</evidence>
<evidence type="ECO:0000256" key="2">
    <source>
        <dbReference type="ARBA" id="ARBA00022448"/>
    </source>
</evidence>
<sequence length="377" mass="38601">MIGTTMPSPMYALYAERLHFAVLTTSVVFATYAAGVLAALLVFGSWSDAVGRRPVLFAGIGFAVLSGIVFLVADSVGVLLIGRVLSGLSAGLFTGTATAAVIEAAPEEWKSRAAAVASMANIGGLGLGPFIAGALVQYAPSPLHLSFVLHLALLTLAAVAVAVVPETSKRQGRIGFQRLAVPREARAVFVPAAIAAFCGFAVMGLFNAVVPTFVALEIGIPNHFLGGFMVTTIFGASAVTQLFAVWIPPRLAVAVGSAVLIVGLAVLAAALWVASLPALIAAGVIAGVGQGISFGRGLAAIAERTPQQRLAEVSSTYFVVAYVGISLPVIGDGFAAQIWGLREAGVAFAVAAAVLVSLCLALIVWTESRSRNLSRTT</sequence>
<feature type="transmembrane region" description="Helical" evidence="7">
    <location>
        <begin position="79"/>
        <end position="102"/>
    </location>
</feature>